<gene>
    <name evidence="2" type="ORF">CVT26_005970</name>
</gene>
<evidence type="ECO:0000313" key="3">
    <source>
        <dbReference type="Proteomes" id="UP000284706"/>
    </source>
</evidence>
<organism evidence="2 3">
    <name type="scientific">Gymnopilus dilepis</name>
    <dbReference type="NCBI Taxonomy" id="231916"/>
    <lineage>
        <taxon>Eukaryota</taxon>
        <taxon>Fungi</taxon>
        <taxon>Dikarya</taxon>
        <taxon>Basidiomycota</taxon>
        <taxon>Agaricomycotina</taxon>
        <taxon>Agaricomycetes</taxon>
        <taxon>Agaricomycetidae</taxon>
        <taxon>Agaricales</taxon>
        <taxon>Agaricineae</taxon>
        <taxon>Hymenogastraceae</taxon>
        <taxon>Gymnopilus</taxon>
    </lineage>
</organism>
<dbReference type="EMBL" id="NHYE01001311">
    <property type="protein sequence ID" value="PPQ96951.1"/>
    <property type="molecule type" value="Genomic_DNA"/>
</dbReference>
<dbReference type="Proteomes" id="UP000284706">
    <property type="component" value="Unassembled WGS sequence"/>
</dbReference>
<accession>A0A409Y1X9</accession>
<feature type="region of interest" description="Disordered" evidence="1">
    <location>
        <begin position="57"/>
        <end position="82"/>
    </location>
</feature>
<comment type="caution">
    <text evidence="2">The sequence shown here is derived from an EMBL/GenBank/DDBJ whole genome shotgun (WGS) entry which is preliminary data.</text>
</comment>
<dbReference type="InParanoid" id="A0A409Y1X9"/>
<sequence>MGMKTVTYQQLFYYPVSPIQPELFSYPANGNEEEIGRFEFYWKAGIRNLDAELAAYDAEDGEDAATDEDVDEDEEMEACTAP</sequence>
<reference evidence="2 3" key="1">
    <citation type="journal article" date="2018" name="Evol. Lett.">
        <title>Horizontal gene cluster transfer increased hallucinogenic mushroom diversity.</title>
        <authorList>
            <person name="Reynolds H.T."/>
            <person name="Vijayakumar V."/>
            <person name="Gluck-Thaler E."/>
            <person name="Korotkin H.B."/>
            <person name="Matheny P.B."/>
            <person name="Slot J.C."/>
        </authorList>
    </citation>
    <scope>NUCLEOTIDE SEQUENCE [LARGE SCALE GENOMIC DNA]</scope>
    <source>
        <strain evidence="2 3">SRW20</strain>
    </source>
</reference>
<dbReference type="AlphaFoldDB" id="A0A409Y1X9"/>
<protein>
    <submittedName>
        <fullName evidence="2">Uncharacterized protein</fullName>
    </submittedName>
</protein>
<dbReference type="OrthoDB" id="10628628at2759"/>
<proteinExistence type="predicted"/>
<name>A0A409Y1X9_9AGAR</name>
<evidence type="ECO:0000313" key="2">
    <source>
        <dbReference type="EMBL" id="PPQ96951.1"/>
    </source>
</evidence>
<evidence type="ECO:0000256" key="1">
    <source>
        <dbReference type="SAM" id="MobiDB-lite"/>
    </source>
</evidence>
<keyword evidence="3" id="KW-1185">Reference proteome</keyword>